<gene>
    <name evidence="2" type="ORF">SAMN05444354_11323</name>
</gene>
<reference evidence="3" key="1">
    <citation type="submission" date="2016-10" db="EMBL/GenBank/DDBJ databases">
        <authorList>
            <person name="Varghese N."/>
            <person name="Submissions S."/>
        </authorList>
    </citation>
    <scope>NUCLEOTIDE SEQUENCE [LARGE SCALE GENOMIC DNA]</scope>
    <source>
        <strain evidence="3">DSM 17044</strain>
    </source>
</reference>
<protein>
    <submittedName>
        <fullName evidence="2">Uncharacterized protein</fullName>
    </submittedName>
</protein>
<organism evidence="2 3">
    <name type="scientific">Stigmatella aurantiaca</name>
    <dbReference type="NCBI Taxonomy" id="41"/>
    <lineage>
        <taxon>Bacteria</taxon>
        <taxon>Pseudomonadati</taxon>
        <taxon>Myxococcota</taxon>
        <taxon>Myxococcia</taxon>
        <taxon>Myxococcales</taxon>
        <taxon>Cystobacterineae</taxon>
        <taxon>Archangiaceae</taxon>
        <taxon>Stigmatella</taxon>
    </lineage>
</organism>
<dbReference type="AlphaFoldDB" id="A0A1H7WI31"/>
<evidence type="ECO:0000313" key="2">
    <source>
        <dbReference type="EMBL" id="SEM21141.1"/>
    </source>
</evidence>
<feature type="compositionally biased region" description="Polar residues" evidence="1">
    <location>
        <begin position="160"/>
        <end position="171"/>
    </location>
</feature>
<evidence type="ECO:0000256" key="1">
    <source>
        <dbReference type="SAM" id="MobiDB-lite"/>
    </source>
</evidence>
<feature type="region of interest" description="Disordered" evidence="1">
    <location>
        <begin position="148"/>
        <end position="171"/>
    </location>
</feature>
<dbReference type="Proteomes" id="UP000182719">
    <property type="component" value="Unassembled WGS sequence"/>
</dbReference>
<accession>A0A1H7WI31</accession>
<sequence length="171" mass="19042">MPYVALEWDHRIGKPMVKYVVVQCAGLSVKCGGPQALAPRRDVAYFVNEETAERDAQAFAAYKNAQAAGEEAFPVPGKDVSQEPRRHLAFGWDHLLFSPLIQWAVLEWGGEGGTPMPRTDVAYFLDPVTAEKDAKTFSWMRDDWKDAQEAGPHVSWERTAYNSEMPSPAAS</sequence>
<dbReference type="RefSeq" id="WP_075008694.1">
    <property type="nucleotide sequence ID" value="NZ_FOAP01000013.1"/>
</dbReference>
<evidence type="ECO:0000313" key="3">
    <source>
        <dbReference type="Proteomes" id="UP000182719"/>
    </source>
</evidence>
<keyword evidence="3" id="KW-1185">Reference proteome</keyword>
<proteinExistence type="predicted"/>
<dbReference type="OrthoDB" id="5523343at2"/>
<name>A0A1H7WI31_STIAU</name>
<dbReference type="EMBL" id="FOAP01000013">
    <property type="protein sequence ID" value="SEM21141.1"/>
    <property type="molecule type" value="Genomic_DNA"/>
</dbReference>